<keyword evidence="2 4" id="KW-0238">DNA-binding</keyword>
<dbReference type="GO" id="GO:0000976">
    <property type="term" value="F:transcription cis-regulatory region binding"/>
    <property type="evidence" value="ECO:0007669"/>
    <property type="project" value="TreeGrafter"/>
</dbReference>
<dbReference type="STRING" id="1960309.SAMN03159343_2169"/>
<evidence type="ECO:0000259" key="5">
    <source>
        <dbReference type="PROSITE" id="PS50977"/>
    </source>
</evidence>
<dbReference type="InterPro" id="IPR050109">
    <property type="entry name" value="HTH-type_TetR-like_transc_reg"/>
</dbReference>
<evidence type="ECO:0000256" key="1">
    <source>
        <dbReference type="ARBA" id="ARBA00023015"/>
    </source>
</evidence>
<organism evidence="6 7">
    <name type="scientific">Klenkia marina</name>
    <dbReference type="NCBI Taxonomy" id="1960309"/>
    <lineage>
        <taxon>Bacteria</taxon>
        <taxon>Bacillati</taxon>
        <taxon>Actinomycetota</taxon>
        <taxon>Actinomycetes</taxon>
        <taxon>Geodermatophilales</taxon>
        <taxon>Geodermatophilaceae</taxon>
        <taxon>Klenkia</taxon>
    </lineage>
</organism>
<name>A0A1G4Y7I0_9ACTN</name>
<dbReference type="PANTHER" id="PTHR30055:SF234">
    <property type="entry name" value="HTH-TYPE TRANSCRIPTIONAL REGULATOR BETI"/>
    <property type="match status" value="1"/>
</dbReference>
<dbReference type="AlphaFoldDB" id="A0A1G4Y7I0"/>
<dbReference type="Pfam" id="PF00440">
    <property type="entry name" value="TetR_N"/>
    <property type="match status" value="1"/>
</dbReference>
<evidence type="ECO:0000313" key="6">
    <source>
        <dbReference type="EMBL" id="SCX49349.1"/>
    </source>
</evidence>
<evidence type="ECO:0000256" key="4">
    <source>
        <dbReference type="PROSITE-ProRule" id="PRU00335"/>
    </source>
</evidence>
<dbReference type="SUPFAM" id="SSF46689">
    <property type="entry name" value="Homeodomain-like"/>
    <property type="match status" value="1"/>
</dbReference>
<dbReference type="PRINTS" id="PR00455">
    <property type="entry name" value="HTHTETR"/>
</dbReference>
<evidence type="ECO:0000256" key="2">
    <source>
        <dbReference type="ARBA" id="ARBA00023125"/>
    </source>
</evidence>
<keyword evidence="1" id="KW-0805">Transcription regulation</keyword>
<keyword evidence="3" id="KW-0804">Transcription</keyword>
<accession>A0A1G4Y7I0</accession>
<dbReference type="InterPro" id="IPR009057">
    <property type="entry name" value="Homeodomain-like_sf"/>
</dbReference>
<feature type="domain" description="HTH tetR-type" evidence="5">
    <location>
        <begin position="30"/>
        <end position="90"/>
    </location>
</feature>
<feature type="DNA-binding region" description="H-T-H motif" evidence="4">
    <location>
        <begin position="53"/>
        <end position="72"/>
    </location>
</feature>
<dbReference type="EMBL" id="FMUH01000003">
    <property type="protein sequence ID" value="SCX49349.1"/>
    <property type="molecule type" value="Genomic_DNA"/>
</dbReference>
<evidence type="ECO:0000313" key="7">
    <source>
        <dbReference type="Proteomes" id="UP000198981"/>
    </source>
</evidence>
<protein>
    <submittedName>
        <fullName evidence="6">Transcriptional regulator, TetR family</fullName>
    </submittedName>
</protein>
<sequence length="221" mass="22835">MDLTDQSGRFPDQIGRWPITVIAVSRPPRQHADDDILDRAAALFARRGFAKTSVQEIADAVGLSKAGLLHHFPSKDALHTAVTVQADGLAEQVLAVADRAAEGPERDRATVDVLVDIAFAHPGLVALLLSPAAEEPAPECTSTAGDAALRAFGIAPGEVPADPTRVVRVLGALGALAVLSISATELGTTTTWRPLVVATCLDALGHGRPGAPATPSTDPEA</sequence>
<dbReference type="Proteomes" id="UP000198981">
    <property type="component" value="Unassembled WGS sequence"/>
</dbReference>
<dbReference type="InterPro" id="IPR001647">
    <property type="entry name" value="HTH_TetR"/>
</dbReference>
<dbReference type="PANTHER" id="PTHR30055">
    <property type="entry name" value="HTH-TYPE TRANSCRIPTIONAL REGULATOR RUTR"/>
    <property type="match status" value="1"/>
</dbReference>
<dbReference type="PROSITE" id="PS50977">
    <property type="entry name" value="HTH_TETR_2"/>
    <property type="match status" value="1"/>
</dbReference>
<dbReference type="Gene3D" id="1.10.357.10">
    <property type="entry name" value="Tetracycline Repressor, domain 2"/>
    <property type="match status" value="1"/>
</dbReference>
<keyword evidence="7" id="KW-1185">Reference proteome</keyword>
<dbReference type="GO" id="GO:0003700">
    <property type="term" value="F:DNA-binding transcription factor activity"/>
    <property type="evidence" value="ECO:0007669"/>
    <property type="project" value="TreeGrafter"/>
</dbReference>
<evidence type="ECO:0000256" key="3">
    <source>
        <dbReference type="ARBA" id="ARBA00023163"/>
    </source>
</evidence>
<gene>
    <name evidence="6" type="ORF">SAMN03159343_2169</name>
</gene>
<reference evidence="7" key="1">
    <citation type="submission" date="2016-10" db="EMBL/GenBank/DDBJ databases">
        <authorList>
            <person name="Varghese N."/>
            <person name="Submissions S."/>
        </authorList>
    </citation>
    <scope>NUCLEOTIDE SEQUENCE [LARGE SCALE GENOMIC DNA]</scope>
    <source>
        <strain evidence="7">DSM 45722</strain>
    </source>
</reference>
<proteinExistence type="predicted"/>